<feature type="compositionally biased region" description="Polar residues" evidence="1">
    <location>
        <begin position="1"/>
        <end position="11"/>
    </location>
</feature>
<comment type="caution">
    <text evidence="2">The sequence shown here is derived from an EMBL/GenBank/DDBJ whole genome shotgun (WGS) entry which is preliminary data.</text>
</comment>
<proteinExistence type="predicted"/>
<dbReference type="AlphaFoldDB" id="A0A4R4E5I9"/>
<sequence length="195" mass="21101">MPQQETGGQSDTEARRSFGDSDEAQAFYEVVAKRLRNVNRWQLLAGDATARFQLTDASGLEVDRAVQPGDHFKIDIPGPGPATGAGFDWVQVEAVEEGETEDCPFTLIRVRPASNPNNDHNDVAHFFSGDATSNFLVRREGNDVIAAVHGRNERPNAGAETLWDKARNALIGSSAIAGASKLQWKALVDGLISDL</sequence>
<gene>
    <name evidence="2" type="ORF">E0486_07520</name>
</gene>
<dbReference type="RefSeq" id="WP_131851540.1">
    <property type="nucleotide sequence ID" value="NZ_SKFH01000009.1"/>
</dbReference>
<evidence type="ECO:0000256" key="1">
    <source>
        <dbReference type="SAM" id="MobiDB-lite"/>
    </source>
</evidence>
<keyword evidence="3" id="KW-1185">Reference proteome</keyword>
<dbReference type="OrthoDB" id="947646at2"/>
<feature type="region of interest" description="Disordered" evidence="1">
    <location>
        <begin position="1"/>
        <end position="20"/>
    </location>
</feature>
<reference evidence="2 3" key="1">
    <citation type="submission" date="2019-03" db="EMBL/GenBank/DDBJ databases">
        <authorList>
            <person name="Kim M.K.M."/>
        </authorList>
    </citation>
    <scope>NUCLEOTIDE SEQUENCE [LARGE SCALE GENOMIC DNA]</scope>
    <source>
        <strain evidence="2 3">17J68-15</strain>
    </source>
</reference>
<accession>A0A4R4E5I9</accession>
<dbReference type="EMBL" id="SKFH01000009">
    <property type="protein sequence ID" value="TCZ72905.1"/>
    <property type="molecule type" value="Genomic_DNA"/>
</dbReference>
<dbReference type="Proteomes" id="UP000295164">
    <property type="component" value="Unassembled WGS sequence"/>
</dbReference>
<evidence type="ECO:0000313" key="2">
    <source>
        <dbReference type="EMBL" id="TCZ72905.1"/>
    </source>
</evidence>
<protein>
    <submittedName>
        <fullName evidence="2">Uncharacterized protein</fullName>
    </submittedName>
</protein>
<name>A0A4R4E5I9_9BACT</name>
<organism evidence="2 3">
    <name type="scientific">Flaviaesturariibacter aridisoli</name>
    <dbReference type="NCBI Taxonomy" id="2545761"/>
    <lineage>
        <taxon>Bacteria</taxon>
        <taxon>Pseudomonadati</taxon>
        <taxon>Bacteroidota</taxon>
        <taxon>Chitinophagia</taxon>
        <taxon>Chitinophagales</taxon>
        <taxon>Chitinophagaceae</taxon>
        <taxon>Flaviaestuariibacter</taxon>
    </lineage>
</organism>
<evidence type="ECO:0000313" key="3">
    <source>
        <dbReference type="Proteomes" id="UP000295164"/>
    </source>
</evidence>